<gene>
    <name evidence="2" type="ORF">HPB48_022102</name>
</gene>
<accession>A0A9J6FUJ1</accession>
<evidence type="ECO:0008006" key="4">
    <source>
        <dbReference type="Google" id="ProtNLM"/>
    </source>
</evidence>
<dbReference type="AlphaFoldDB" id="A0A9J6FUJ1"/>
<keyword evidence="3" id="KW-1185">Reference proteome</keyword>
<comment type="caution">
    <text evidence="2">The sequence shown here is derived from an EMBL/GenBank/DDBJ whole genome shotgun (WGS) entry which is preliminary data.</text>
</comment>
<dbReference type="VEuPathDB" id="VectorBase:HLOH_041507"/>
<dbReference type="Proteomes" id="UP000821853">
    <property type="component" value="Chromosome 2"/>
</dbReference>
<feature type="compositionally biased region" description="Basic and acidic residues" evidence="1">
    <location>
        <begin position="74"/>
        <end position="85"/>
    </location>
</feature>
<proteinExistence type="predicted"/>
<evidence type="ECO:0000313" key="3">
    <source>
        <dbReference type="Proteomes" id="UP000821853"/>
    </source>
</evidence>
<feature type="region of interest" description="Disordered" evidence="1">
    <location>
        <begin position="74"/>
        <end position="103"/>
    </location>
</feature>
<organism evidence="2 3">
    <name type="scientific">Haemaphysalis longicornis</name>
    <name type="common">Bush tick</name>
    <dbReference type="NCBI Taxonomy" id="44386"/>
    <lineage>
        <taxon>Eukaryota</taxon>
        <taxon>Metazoa</taxon>
        <taxon>Ecdysozoa</taxon>
        <taxon>Arthropoda</taxon>
        <taxon>Chelicerata</taxon>
        <taxon>Arachnida</taxon>
        <taxon>Acari</taxon>
        <taxon>Parasitiformes</taxon>
        <taxon>Ixodida</taxon>
        <taxon>Ixodoidea</taxon>
        <taxon>Ixodidae</taxon>
        <taxon>Haemaphysalinae</taxon>
        <taxon>Haemaphysalis</taxon>
    </lineage>
</organism>
<sequence length="170" mass="19335">MLPLPHGNADCERGFSENKHILDNRSSLAITTINGIRQVKSYLKRYESEPSRVPLTRELIKSVRNSHKAYMERLKREAEDREAQKRKPSPANQSTVEKKRKLCDEKERLEKGLDSSKAMLERAQGLIKSGVTRRNMDDVECGQVLLSEANSSLSENMAKLAAINEELQKI</sequence>
<protein>
    <recommendedName>
        <fullName evidence="4">HAT C-terminal dimerisation domain-containing protein</fullName>
    </recommendedName>
</protein>
<evidence type="ECO:0000256" key="1">
    <source>
        <dbReference type="SAM" id="MobiDB-lite"/>
    </source>
</evidence>
<reference evidence="2 3" key="1">
    <citation type="journal article" date="2020" name="Cell">
        <title>Large-Scale Comparative Analyses of Tick Genomes Elucidate Their Genetic Diversity and Vector Capacities.</title>
        <authorList>
            <consortium name="Tick Genome and Microbiome Consortium (TIGMIC)"/>
            <person name="Jia N."/>
            <person name="Wang J."/>
            <person name="Shi W."/>
            <person name="Du L."/>
            <person name="Sun Y."/>
            <person name="Zhan W."/>
            <person name="Jiang J.F."/>
            <person name="Wang Q."/>
            <person name="Zhang B."/>
            <person name="Ji P."/>
            <person name="Bell-Sakyi L."/>
            <person name="Cui X.M."/>
            <person name="Yuan T.T."/>
            <person name="Jiang B.G."/>
            <person name="Yang W.F."/>
            <person name="Lam T.T."/>
            <person name="Chang Q.C."/>
            <person name="Ding S.J."/>
            <person name="Wang X.J."/>
            <person name="Zhu J.G."/>
            <person name="Ruan X.D."/>
            <person name="Zhao L."/>
            <person name="Wei J.T."/>
            <person name="Ye R.Z."/>
            <person name="Que T.C."/>
            <person name="Du C.H."/>
            <person name="Zhou Y.H."/>
            <person name="Cheng J.X."/>
            <person name="Dai P.F."/>
            <person name="Guo W.B."/>
            <person name="Han X.H."/>
            <person name="Huang E.J."/>
            <person name="Li L.F."/>
            <person name="Wei W."/>
            <person name="Gao Y.C."/>
            <person name="Liu J.Z."/>
            <person name="Shao H.Z."/>
            <person name="Wang X."/>
            <person name="Wang C.C."/>
            <person name="Yang T.C."/>
            <person name="Huo Q.B."/>
            <person name="Li W."/>
            <person name="Chen H.Y."/>
            <person name="Chen S.E."/>
            <person name="Zhou L.G."/>
            <person name="Ni X.B."/>
            <person name="Tian J.H."/>
            <person name="Sheng Y."/>
            <person name="Liu T."/>
            <person name="Pan Y.S."/>
            <person name="Xia L.Y."/>
            <person name="Li J."/>
            <person name="Zhao F."/>
            <person name="Cao W.C."/>
        </authorList>
    </citation>
    <scope>NUCLEOTIDE SEQUENCE [LARGE SCALE GENOMIC DNA]</scope>
    <source>
        <strain evidence="2">HaeL-2018</strain>
    </source>
</reference>
<name>A0A9J6FUJ1_HAELO</name>
<dbReference type="OMA" id="SHKAYME"/>
<dbReference type="OrthoDB" id="6673474at2759"/>
<evidence type="ECO:0000313" key="2">
    <source>
        <dbReference type="EMBL" id="KAH9366805.1"/>
    </source>
</evidence>
<dbReference type="EMBL" id="JABSTR010000004">
    <property type="protein sequence ID" value="KAH9366805.1"/>
    <property type="molecule type" value="Genomic_DNA"/>
</dbReference>